<name>A0A936F517_9BACT</name>
<feature type="transmembrane region" description="Helical" evidence="1">
    <location>
        <begin position="12"/>
        <end position="32"/>
    </location>
</feature>
<dbReference type="EMBL" id="JADKCH010000015">
    <property type="protein sequence ID" value="MBK8573242.1"/>
    <property type="molecule type" value="Genomic_DNA"/>
</dbReference>
<accession>A0A936F517</accession>
<keyword evidence="1" id="KW-0472">Membrane</keyword>
<reference evidence="2 3" key="1">
    <citation type="submission" date="2020-10" db="EMBL/GenBank/DDBJ databases">
        <title>Connecting structure to function with the recovery of over 1000 high-quality activated sludge metagenome-assembled genomes encoding full-length rRNA genes using long-read sequencing.</title>
        <authorList>
            <person name="Singleton C.M."/>
            <person name="Petriglieri F."/>
            <person name="Kristensen J.M."/>
            <person name="Kirkegaard R.H."/>
            <person name="Michaelsen T.Y."/>
            <person name="Andersen M.H."/>
            <person name="Karst S.M."/>
            <person name="Dueholm M.S."/>
            <person name="Nielsen P.H."/>
            <person name="Albertsen M."/>
        </authorList>
    </citation>
    <scope>NUCLEOTIDE SEQUENCE [LARGE SCALE GENOMIC DNA]</scope>
    <source>
        <strain evidence="2">OdNE_18-Q3-R46-58_MAXAC.008</strain>
    </source>
</reference>
<proteinExistence type="predicted"/>
<feature type="transmembrane region" description="Helical" evidence="1">
    <location>
        <begin position="115"/>
        <end position="135"/>
    </location>
</feature>
<keyword evidence="1" id="KW-1133">Transmembrane helix</keyword>
<feature type="transmembrane region" description="Helical" evidence="1">
    <location>
        <begin position="53"/>
        <end position="73"/>
    </location>
</feature>
<evidence type="ECO:0000313" key="2">
    <source>
        <dbReference type="EMBL" id="MBK8573242.1"/>
    </source>
</evidence>
<evidence type="ECO:0008006" key="4">
    <source>
        <dbReference type="Google" id="ProtNLM"/>
    </source>
</evidence>
<feature type="transmembrane region" description="Helical" evidence="1">
    <location>
        <begin position="85"/>
        <end position="103"/>
    </location>
</feature>
<organism evidence="2 3">
    <name type="scientific">Candidatus Geothrix odensensis</name>
    <dbReference type="NCBI Taxonomy" id="2954440"/>
    <lineage>
        <taxon>Bacteria</taxon>
        <taxon>Pseudomonadati</taxon>
        <taxon>Acidobacteriota</taxon>
        <taxon>Holophagae</taxon>
        <taxon>Holophagales</taxon>
        <taxon>Holophagaceae</taxon>
        <taxon>Geothrix</taxon>
    </lineage>
</organism>
<gene>
    <name evidence="2" type="ORF">IPN91_11490</name>
</gene>
<dbReference type="Proteomes" id="UP000709959">
    <property type="component" value="Unassembled WGS sequence"/>
</dbReference>
<sequence length="157" mass="16658">MNLKLEAVNLALWLHFVAVTVGGGAAVVALLLSGFEEGREDIQGLAATIWAKVVSWAFRLALVAGIVLLVLMIQGGQNPFKAGTYFHIKLTLVFVLLGLSEMSPKALAKGKRGSALLVVVLFLAIAFTVFNRGLFLKQTPKTGPEMPVTAATAPTAR</sequence>
<keyword evidence="1" id="KW-0812">Transmembrane</keyword>
<evidence type="ECO:0000313" key="3">
    <source>
        <dbReference type="Proteomes" id="UP000709959"/>
    </source>
</evidence>
<evidence type="ECO:0000256" key="1">
    <source>
        <dbReference type="SAM" id="Phobius"/>
    </source>
</evidence>
<dbReference type="AlphaFoldDB" id="A0A936F517"/>
<comment type="caution">
    <text evidence="2">The sequence shown here is derived from an EMBL/GenBank/DDBJ whole genome shotgun (WGS) entry which is preliminary data.</text>
</comment>
<protein>
    <recommendedName>
        <fullName evidence="4">DUF2269 family protein</fullName>
    </recommendedName>
</protein>